<evidence type="ECO:0000256" key="5">
    <source>
        <dbReference type="ARBA" id="ARBA00022801"/>
    </source>
</evidence>
<evidence type="ECO:0000256" key="3">
    <source>
        <dbReference type="ARBA" id="ARBA00022723"/>
    </source>
</evidence>
<reference evidence="9 10" key="1">
    <citation type="submission" date="2019-02" db="EMBL/GenBank/DDBJ databases">
        <title>Deep-cultivation of Planctomycetes and their phenomic and genomic characterization uncovers novel biology.</title>
        <authorList>
            <person name="Wiegand S."/>
            <person name="Jogler M."/>
            <person name="Boedeker C."/>
            <person name="Pinto D."/>
            <person name="Vollmers J."/>
            <person name="Rivas-Marin E."/>
            <person name="Kohn T."/>
            <person name="Peeters S.H."/>
            <person name="Heuer A."/>
            <person name="Rast P."/>
            <person name="Oberbeckmann S."/>
            <person name="Bunk B."/>
            <person name="Jeske O."/>
            <person name="Meyerdierks A."/>
            <person name="Storesund J.E."/>
            <person name="Kallscheuer N."/>
            <person name="Luecker S."/>
            <person name="Lage O.M."/>
            <person name="Pohl T."/>
            <person name="Merkel B.J."/>
            <person name="Hornburger P."/>
            <person name="Mueller R.-W."/>
            <person name="Bruemmer F."/>
            <person name="Labrenz M."/>
            <person name="Spormann A.M."/>
            <person name="Op den Camp H."/>
            <person name="Overmann J."/>
            <person name="Amann R."/>
            <person name="Jetten M.S.M."/>
            <person name="Mascher T."/>
            <person name="Medema M.H."/>
            <person name="Devos D.P."/>
            <person name="Kaster A.-K."/>
            <person name="Ovreas L."/>
            <person name="Rohde M."/>
            <person name="Galperin M.Y."/>
            <person name="Jogler C."/>
        </authorList>
    </citation>
    <scope>NUCLEOTIDE SEQUENCE [LARGE SCALE GENOMIC DNA]</scope>
    <source>
        <strain evidence="9 10">Mal48</strain>
    </source>
</reference>
<accession>A0A517QLF0</accession>
<dbReference type="EMBL" id="CP036267">
    <property type="protein sequence ID" value="QDT32456.1"/>
    <property type="molecule type" value="Genomic_DNA"/>
</dbReference>
<evidence type="ECO:0000313" key="9">
    <source>
        <dbReference type="EMBL" id="QDT32456.1"/>
    </source>
</evidence>
<comment type="cofactor">
    <cofactor evidence="1">
        <name>Ca(2+)</name>
        <dbReference type="ChEBI" id="CHEBI:29108"/>
    </cofactor>
</comment>
<dbReference type="Gene3D" id="3.40.720.10">
    <property type="entry name" value="Alkaline Phosphatase, subunit A"/>
    <property type="match status" value="1"/>
</dbReference>
<evidence type="ECO:0000256" key="1">
    <source>
        <dbReference type="ARBA" id="ARBA00001913"/>
    </source>
</evidence>
<keyword evidence="4 7" id="KW-0732">Signal</keyword>
<dbReference type="PANTHER" id="PTHR42693:SF42">
    <property type="entry name" value="ARYLSULFATASE G"/>
    <property type="match status" value="1"/>
</dbReference>
<evidence type="ECO:0000313" key="10">
    <source>
        <dbReference type="Proteomes" id="UP000315724"/>
    </source>
</evidence>
<feature type="chain" id="PRO_5021998055" evidence="7">
    <location>
        <begin position="23"/>
        <end position="478"/>
    </location>
</feature>
<dbReference type="EC" id="3.1.6.1" evidence="9"/>
<dbReference type="RefSeq" id="WP_145197726.1">
    <property type="nucleotide sequence ID" value="NZ_CP036267.1"/>
</dbReference>
<keyword evidence="5 9" id="KW-0378">Hydrolase</keyword>
<sequence length="478" mass="54398" precursor="true">MKQSLFHIFAVIVLSISSSAFAAEKPNILFIFADDQCYDTIHALGNDEIRTPNLDRLVSEGTTFTQCYNMGGWNGAICVASRTMINTGRYIWHANKVNADLKAEVENGRFWAEHMKSAGYRTYMTGKWHVKYDAAKTFDIADHIRGGMPKQTEAGYSRPVEGQPDKWSPYDKKFGGFWEGGKHWSTVVADDALSFFEDAKAQDSPFFMYIAFNAPHDPRQSPKKYVDMYPEDKIKVPTSFQPLYPYHNEIGLGKNQRDEKLAPFPRTEYSVRVNRQEYYAIITHMDHQIGRILDGLEKSGKRNNTWIFFTADHGLAVGHHGMIGKQNMYDHSIRVPFMVVGPGVPKGKKIDTSIYLQDVMPTTLELADLKKPKHVDFHSLLPILSGERNKTYYPAIYGGYIDLQRMVKQDGYKLILYPRISKARLYHVAEDPNELDDLFDNPDTQATSLKLFQSLLELQKENGDTLDLKAAFPHLAAG</sequence>
<keyword evidence="10" id="KW-1185">Reference proteome</keyword>
<keyword evidence="3" id="KW-0479">Metal-binding</keyword>
<dbReference type="Proteomes" id="UP000315724">
    <property type="component" value="Chromosome"/>
</dbReference>
<proteinExistence type="inferred from homology"/>
<dbReference type="PANTHER" id="PTHR42693">
    <property type="entry name" value="ARYLSULFATASE FAMILY MEMBER"/>
    <property type="match status" value="1"/>
</dbReference>
<dbReference type="Pfam" id="PF00884">
    <property type="entry name" value="Sulfatase"/>
    <property type="match status" value="1"/>
</dbReference>
<dbReference type="GO" id="GO:0004065">
    <property type="term" value="F:arylsulfatase activity"/>
    <property type="evidence" value="ECO:0007669"/>
    <property type="project" value="UniProtKB-EC"/>
</dbReference>
<dbReference type="SUPFAM" id="SSF53649">
    <property type="entry name" value="Alkaline phosphatase-like"/>
    <property type="match status" value="1"/>
</dbReference>
<dbReference type="InterPro" id="IPR050738">
    <property type="entry name" value="Sulfatase"/>
</dbReference>
<evidence type="ECO:0000256" key="7">
    <source>
        <dbReference type="SAM" id="SignalP"/>
    </source>
</evidence>
<evidence type="ECO:0000256" key="4">
    <source>
        <dbReference type="ARBA" id="ARBA00022729"/>
    </source>
</evidence>
<gene>
    <name evidence="9" type="ORF">Mal48_17020</name>
</gene>
<dbReference type="InterPro" id="IPR000917">
    <property type="entry name" value="Sulfatase_N"/>
</dbReference>
<comment type="similarity">
    <text evidence="2">Belongs to the sulfatase family.</text>
</comment>
<dbReference type="CDD" id="cd16155">
    <property type="entry name" value="sulfatase_like"/>
    <property type="match status" value="1"/>
</dbReference>
<organism evidence="9 10">
    <name type="scientific">Thalassoglobus polymorphus</name>
    <dbReference type="NCBI Taxonomy" id="2527994"/>
    <lineage>
        <taxon>Bacteria</taxon>
        <taxon>Pseudomonadati</taxon>
        <taxon>Planctomycetota</taxon>
        <taxon>Planctomycetia</taxon>
        <taxon>Planctomycetales</taxon>
        <taxon>Planctomycetaceae</taxon>
        <taxon>Thalassoglobus</taxon>
    </lineage>
</organism>
<dbReference type="AlphaFoldDB" id="A0A517QLF0"/>
<dbReference type="InterPro" id="IPR017850">
    <property type="entry name" value="Alkaline_phosphatase_core_sf"/>
</dbReference>
<name>A0A517QLF0_9PLAN</name>
<feature type="signal peptide" evidence="7">
    <location>
        <begin position="1"/>
        <end position="22"/>
    </location>
</feature>
<dbReference type="OrthoDB" id="9762324at2"/>
<evidence type="ECO:0000259" key="8">
    <source>
        <dbReference type="Pfam" id="PF00884"/>
    </source>
</evidence>
<evidence type="ECO:0000256" key="6">
    <source>
        <dbReference type="ARBA" id="ARBA00022837"/>
    </source>
</evidence>
<feature type="domain" description="Sulfatase N-terminal" evidence="8">
    <location>
        <begin position="26"/>
        <end position="368"/>
    </location>
</feature>
<dbReference type="KEGG" id="tpol:Mal48_17020"/>
<protein>
    <submittedName>
        <fullName evidence="9">Arylsulfatase</fullName>
        <ecNumber evidence="9">3.1.6.1</ecNumber>
    </submittedName>
</protein>
<dbReference type="GO" id="GO:0046872">
    <property type="term" value="F:metal ion binding"/>
    <property type="evidence" value="ECO:0007669"/>
    <property type="project" value="UniProtKB-KW"/>
</dbReference>
<evidence type="ECO:0000256" key="2">
    <source>
        <dbReference type="ARBA" id="ARBA00008779"/>
    </source>
</evidence>
<keyword evidence="6" id="KW-0106">Calcium</keyword>